<evidence type="ECO:0000313" key="1">
    <source>
        <dbReference type="EMBL" id="QQV90893.1"/>
    </source>
</evidence>
<keyword evidence="2" id="KW-1185">Reference proteome</keyword>
<sequence length="161" mass="18168">MATLLSQLSKAKKLTPNKLEKDIFNYIKSIENKFFDANIKRLERGEDAKGGLLTNKDRRFSGLYTQTTEDISRLENPLAPKRAGDPYNFLYTGEFVRGFQMFQKTGKVEIFSTGTGSGDKAAFFNGYEGLHDTTDADLQKIIKEDILPHLQNIIIRKGLGI</sequence>
<reference evidence="1" key="1">
    <citation type="submission" date="2020-07" db="EMBL/GenBank/DDBJ databases">
        <title>Highly diverse flavobacterial phages as mortality factor during North Sea spring blooms.</title>
        <authorList>
            <person name="Bartlau N."/>
            <person name="Wichels A."/>
            <person name="Krohne G."/>
            <person name="Adriaenssens E.M."/>
            <person name="Heins A."/>
            <person name="Fuchs B.M."/>
            <person name="Amann R."/>
            <person name="Moraru C."/>
        </authorList>
    </citation>
    <scope>NUCLEOTIDE SEQUENCE</scope>
</reference>
<accession>A0A8E5E9S4</accession>
<protein>
    <submittedName>
        <fullName evidence="1">Structural protein</fullName>
    </submittedName>
</protein>
<name>A0A8E5E9S4_9CAUD</name>
<evidence type="ECO:0000313" key="2">
    <source>
        <dbReference type="Proteomes" id="UP000693667"/>
    </source>
</evidence>
<dbReference type="Proteomes" id="UP000693667">
    <property type="component" value="Segment"/>
</dbReference>
<gene>
    <name evidence="1" type="ORF">Freya1_22</name>
</gene>
<organism evidence="1 2">
    <name type="scientific">Polaribacter phage Freya_1</name>
    <dbReference type="NCBI Taxonomy" id="2745662"/>
    <lineage>
        <taxon>Viruses</taxon>
        <taxon>Duplodnaviria</taxon>
        <taxon>Heunggongvirae</taxon>
        <taxon>Uroviricota</taxon>
        <taxon>Caudoviricetes</taxon>
        <taxon>Forsetiviridae</taxon>
        <taxon>Freyavirus</taxon>
        <taxon>Freyavirus freya</taxon>
    </lineage>
</organism>
<dbReference type="EMBL" id="MT732463">
    <property type="protein sequence ID" value="QQV90893.1"/>
    <property type="molecule type" value="Genomic_DNA"/>
</dbReference>
<proteinExistence type="predicted"/>